<evidence type="ECO:0000256" key="1">
    <source>
        <dbReference type="SAM" id="MobiDB-lite"/>
    </source>
</evidence>
<name>A0A392MIZ8_9FABA</name>
<gene>
    <name evidence="3" type="ORF">A2U01_0008188</name>
</gene>
<dbReference type="Pfam" id="PF03732">
    <property type="entry name" value="Retrotrans_gag"/>
    <property type="match status" value="1"/>
</dbReference>
<comment type="caution">
    <text evidence="3">The sequence shown here is derived from an EMBL/GenBank/DDBJ whole genome shotgun (WGS) entry which is preliminary data.</text>
</comment>
<feature type="region of interest" description="Disordered" evidence="1">
    <location>
        <begin position="328"/>
        <end position="347"/>
    </location>
</feature>
<protein>
    <recommendedName>
        <fullName evidence="2">Retrotransposon gag domain-containing protein</fullName>
    </recommendedName>
</protein>
<dbReference type="PANTHER" id="PTHR33223">
    <property type="entry name" value="CCHC-TYPE DOMAIN-CONTAINING PROTEIN"/>
    <property type="match status" value="1"/>
</dbReference>
<dbReference type="EMBL" id="LXQA010011966">
    <property type="protein sequence ID" value="MCH87321.1"/>
    <property type="molecule type" value="Genomic_DNA"/>
</dbReference>
<dbReference type="PANTHER" id="PTHR33223:SF11">
    <property type="entry name" value="ELEMENT PROTEIN, PUTATIVE-RELATED"/>
    <property type="match status" value="1"/>
</dbReference>
<accession>A0A392MIZ8</accession>
<dbReference type="InterPro" id="IPR005162">
    <property type="entry name" value="Retrotrans_gag_dom"/>
</dbReference>
<evidence type="ECO:0000313" key="4">
    <source>
        <dbReference type="Proteomes" id="UP000265520"/>
    </source>
</evidence>
<dbReference type="Proteomes" id="UP000265520">
    <property type="component" value="Unassembled WGS sequence"/>
</dbReference>
<reference evidence="3 4" key="1">
    <citation type="journal article" date="2018" name="Front. Plant Sci.">
        <title>Red Clover (Trifolium pratense) and Zigzag Clover (T. medium) - A Picture of Genomic Similarities and Differences.</title>
        <authorList>
            <person name="Dluhosova J."/>
            <person name="Istvanek J."/>
            <person name="Nedelnik J."/>
            <person name="Repkova J."/>
        </authorList>
    </citation>
    <scope>NUCLEOTIDE SEQUENCE [LARGE SCALE GENOMIC DNA]</scope>
    <source>
        <strain evidence="4">cv. 10/8</strain>
        <tissue evidence="3">Leaf</tissue>
    </source>
</reference>
<evidence type="ECO:0000259" key="2">
    <source>
        <dbReference type="Pfam" id="PF03732"/>
    </source>
</evidence>
<organism evidence="3 4">
    <name type="scientific">Trifolium medium</name>
    <dbReference type="NCBI Taxonomy" id="97028"/>
    <lineage>
        <taxon>Eukaryota</taxon>
        <taxon>Viridiplantae</taxon>
        <taxon>Streptophyta</taxon>
        <taxon>Embryophyta</taxon>
        <taxon>Tracheophyta</taxon>
        <taxon>Spermatophyta</taxon>
        <taxon>Magnoliopsida</taxon>
        <taxon>eudicotyledons</taxon>
        <taxon>Gunneridae</taxon>
        <taxon>Pentapetalae</taxon>
        <taxon>rosids</taxon>
        <taxon>fabids</taxon>
        <taxon>Fabales</taxon>
        <taxon>Fabaceae</taxon>
        <taxon>Papilionoideae</taxon>
        <taxon>50 kb inversion clade</taxon>
        <taxon>NPAAA clade</taxon>
        <taxon>Hologalegina</taxon>
        <taxon>IRL clade</taxon>
        <taxon>Trifolieae</taxon>
        <taxon>Trifolium</taxon>
    </lineage>
</organism>
<feature type="domain" description="Retrotransposon gag" evidence="2">
    <location>
        <begin position="61"/>
        <end position="153"/>
    </location>
</feature>
<sequence>IVNPAIQANNFELKPSLLQIVQQNQFFGNPTEDPNLHLSVFVQFADTLKSNGVDPEAIRLRLFPFSLRDRARAWLQSLPSNSITTWNELKKAFLARYFPPSKTAQLRNQITCFRQTNGESLFEAWERYKDIMRACPHHRLEKWLIIHTFYNGLLYNTRMTIDAAVGGALMDKPFAEAYQLIENMAQNHYQWGSERTPVEKSQPKGGMYVVSSLDHMNAKVEALTQKLDNLTVNPAATIVVVTPNCEICGISGHVAANCQLLATPTTQPGFHNQKGAHVAPVAPQKSNLELMMENFVSAQTQQNKEFINQNIHTNELIKQLRNRVRARDLGKSAEKDSKRITDKDTEREPIAVDDGQTLKANKVIENDLEKPYVPPPPYKPPIPYPQRLAKSKNPGQFEKFIEMLKKLHIDIPFIEAITQIPSYAKFLKDILSNKRKLEDTGPVECNAINENKLAPKLEDPGNFSIP</sequence>
<keyword evidence="4" id="KW-1185">Reference proteome</keyword>
<evidence type="ECO:0000313" key="3">
    <source>
        <dbReference type="EMBL" id="MCH87321.1"/>
    </source>
</evidence>
<proteinExistence type="predicted"/>
<dbReference type="AlphaFoldDB" id="A0A392MIZ8"/>
<feature type="non-terminal residue" evidence="3">
    <location>
        <position position="1"/>
    </location>
</feature>